<keyword evidence="11" id="KW-1185">Reference proteome</keyword>
<gene>
    <name evidence="10" type="ORF">CPZ25_001580</name>
</gene>
<feature type="binding site" evidence="7">
    <location>
        <position position="159"/>
    </location>
    <ligand>
        <name>a divalent metal cation</name>
        <dbReference type="ChEBI" id="CHEBI:60240"/>
    </ligand>
</feature>
<dbReference type="PANTHER" id="PTHR43237">
    <property type="entry name" value="NADP-DEPENDENT MALIC ENZYME"/>
    <property type="match status" value="1"/>
</dbReference>
<dbReference type="SUPFAM" id="SSF51735">
    <property type="entry name" value="NAD(P)-binding Rossmann-fold domains"/>
    <property type="match status" value="1"/>
</dbReference>
<dbReference type="GO" id="GO:0051287">
    <property type="term" value="F:NAD binding"/>
    <property type="evidence" value="ECO:0007669"/>
    <property type="project" value="InterPro"/>
</dbReference>
<evidence type="ECO:0000313" key="10">
    <source>
        <dbReference type="EMBL" id="QCT70053.1"/>
    </source>
</evidence>
<dbReference type="RefSeq" id="WP_096919464.1">
    <property type="nucleotide sequence ID" value="NZ_CP029487.1"/>
</dbReference>
<evidence type="ECO:0000256" key="6">
    <source>
        <dbReference type="PIRSR" id="PIRSR000106-2"/>
    </source>
</evidence>
<dbReference type="GO" id="GO:0046872">
    <property type="term" value="F:metal ion binding"/>
    <property type="evidence" value="ECO:0007669"/>
    <property type="project" value="UniProtKB-KW"/>
</dbReference>
<dbReference type="Gene3D" id="3.40.50.720">
    <property type="entry name" value="NAD(P)-binding Rossmann-like Domain"/>
    <property type="match status" value="1"/>
</dbReference>
<dbReference type="Pfam" id="PF03949">
    <property type="entry name" value="Malic_M"/>
    <property type="match status" value="1"/>
</dbReference>
<proteinExistence type="inferred from homology"/>
<evidence type="ECO:0000259" key="8">
    <source>
        <dbReference type="SMART" id="SM00919"/>
    </source>
</evidence>
<dbReference type="InterPro" id="IPR001891">
    <property type="entry name" value="Malic_OxRdtase"/>
</dbReference>
<evidence type="ECO:0000256" key="5">
    <source>
        <dbReference type="PIRSR" id="PIRSR000106-1"/>
    </source>
</evidence>
<feature type="active site" description="Proton donor" evidence="5">
    <location>
        <position position="36"/>
    </location>
</feature>
<evidence type="ECO:0000256" key="3">
    <source>
        <dbReference type="ARBA" id="ARBA00022723"/>
    </source>
</evidence>
<dbReference type="EMBL" id="CP029487">
    <property type="protein sequence ID" value="QCT70053.1"/>
    <property type="molecule type" value="Genomic_DNA"/>
</dbReference>
<dbReference type="InterPro" id="IPR037062">
    <property type="entry name" value="Malic_N_dom_sf"/>
</dbReference>
<keyword evidence="3 7" id="KW-0479">Metal-binding</keyword>
<organism evidence="10 11">
    <name type="scientific">Eubacterium maltosivorans</name>
    <dbReference type="NCBI Taxonomy" id="2041044"/>
    <lineage>
        <taxon>Bacteria</taxon>
        <taxon>Bacillati</taxon>
        <taxon>Bacillota</taxon>
        <taxon>Clostridia</taxon>
        <taxon>Eubacteriales</taxon>
        <taxon>Eubacteriaceae</taxon>
        <taxon>Eubacterium</taxon>
    </lineage>
</organism>
<dbReference type="CDD" id="cd05311">
    <property type="entry name" value="NAD_bind_2_malic_enz"/>
    <property type="match status" value="1"/>
</dbReference>
<dbReference type="SMART" id="SM01274">
    <property type="entry name" value="malic"/>
    <property type="match status" value="1"/>
</dbReference>
<dbReference type="InterPro" id="IPR045213">
    <property type="entry name" value="Malic_NAD-bd_bact_type"/>
</dbReference>
<dbReference type="FunFam" id="3.40.50.720:FF:000095">
    <property type="entry name" value="NADP-dependent malic enzyme"/>
    <property type="match status" value="1"/>
</dbReference>
<feature type="active site" description="Proton acceptor" evidence="5">
    <location>
        <position position="91"/>
    </location>
</feature>
<dbReference type="InterPro" id="IPR036291">
    <property type="entry name" value="NAD(P)-bd_dom_sf"/>
</dbReference>
<feature type="binding site" evidence="6">
    <location>
        <position position="285"/>
    </location>
    <ligand>
        <name>(S)-malate</name>
        <dbReference type="ChEBI" id="CHEBI:15589"/>
    </ligand>
</feature>
<dbReference type="PIRSF" id="PIRSF000106">
    <property type="entry name" value="ME"/>
    <property type="match status" value="1"/>
</dbReference>
<dbReference type="PANTHER" id="PTHR43237:SF4">
    <property type="entry name" value="NADP-DEPENDENT MALIC ENZYME"/>
    <property type="match status" value="1"/>
</dbReference>
<feature type="binding site" evidence="7">
    <location>
        <position position="133"/>
    </location>
    <ligand>
        <name>a divalent metal cation</name>
        <dbReference type="ChEBI" id="CHEBI:60240"/>
    </ligand>
</feature>
<keyword evidence="4" id="KW-0560">Oxidoreductase</keyword>
<comment type="similarity">
    <text evidence="2">Belongs to the malic enzymes family.</text>
</comment>
<dbReference type="AlphaFoldDB" id="A0A4P9C439"/>
<comment type="cofactor">
    <cofactor evidence="1">
        <name>Mn(2+)</name>
        <dbReference type="ChEBI" id="CHEBI:29035"/>
    </cofactor>
</comment>
<reference evidence="10 11" key="1">
    <citation type="submission" date="2018-05" db="EMBL/GenBank/DDBJ databases">
        <title>Genome comparison of Eubacterium sp.</title>
        <authorList>
            <person name="Feng Y."/>
            <person name="Sanchez-Andrea I."/>
            <person name="Stams A.J.M."/>
            <person name="De Vos W.M."/>
        </authorList>
    </citation>
    <scope>NUCLEOTIDE SEQUENCE [LARGE SCALE GENOMIC DNA]</scope>
    <source>
        <strain evidence="10 11">YI</strain>
    </source>
</reference>
<dbReference type="Proteomes" id="UP000218387">
    <property type="component" value="Chromosome"/>
</dbReference>
<evidence type="ECO:0000259" key="9">
    <source>
        <dbReference type="SMART" id="SM01274"/>
    </source>
</evidence>
<feature type="domain" description="Malic enzyme N-terminal" evidence="9">
    <location>
        <begin position="15"/>
        <end position="148"/>
    </location>
</feature>
<evidence type="ECO:0000256" key="7">
    <source>
        <dbReference type="PIRSR" id="PIRSR000106-3"/>
    </source>
</evidence>
<dbReference type="InterPro" id="IPR051674">
    <property type="entry name" value="Malate_Decarboxylase"/>
</dbReference>
<evidence type="ECO:0000313" key="11">
    <source>
        <dbReference type="Proteomes" id="UP000218387"/>
    </source>
</evidence>
<dbReference type="InterPro" id="IPR046346">
    <property type="entry name" value="Aminoacid_DH-like_N_sf"/>
</dbReference>
<dbReference type="SUPFAM" id="SSF53223">
    <property type="entry name" value="Aminoacid dehydrogenase-like, N-terminal domain"/>
    <property type="match status" value="1"/>
</dbReference>
<evidence type="ECO:0000256" key="1">
    <source>
        <dbReference type="ARBA" id="ARBA00001936"/>
    </source>
</evidence>
<dbReference type="GO" id="GO:0016616">
    <property type="term" value="F:oxidoreductase activity, acting on the CH-OH group of donors, NAD or NADP as acceptor"/>
    <property type="evidence" value="ECO:0007669"/>
    <property type="project" value="InterPro"/>
</dbReference>
<sequence>MDYNKEALKAHEACKGKVEVVSKMKLENKDDLSIAYTPGVAEPCRKIAENKEDVYKYTAKGNLVAVLSDGSAVLGLGNIGGEAAMPVMEGKAVLFKSFGNVDAFPICVSTQDADEIIQTGINIAPTFGGINLEDISAPKCFEIEEKLQEALDIPVFHDDQHGTAIVVSSALINALKIVEKDISEIKVAISGPGAAGTAIAKMLMSLNVKNIVMCDRTGIIDISRDGLTGHKLWLAEHTNQEHITGSLEDAIKGADVLVGVSGPGIVTEEMVASMNKDAILFAMANPIPEIMPDLAKKAGARVIGTGRSDFPNQINNVLAFPGIFRGALDARASRITEVMKVAAAYAIAGLVSAEELNEDYVMPSPFDKRVAPAVARAVYDAWMKEVK</sequence>
<name>A0A4P9C439_EUBML</name>
<dbReference type="KEGG" id="emt:CPZ25_001580"/>
<dbReference type="SMART" id="SM00919">
    <property type="entry name" value="Malic_M"/>
    <property type="match status" value="1"/>
</dbReference>
<feature type="binding site" evidence="7">
    <location>
        <position position="134"/>
    </location>
    <ligand>
        <name>a divalent metal cation</name>
        <dbReference type="ChEBI" id="CHEBI:60240"/>
    </ligand>
</feature>
<dbReference type="Gene3D" id="3.40.50.10380">
    <property type="entry name" value="Malic enzyme, N-terminal domain"/>
    <property type="match status" value="1"/>
</dbReference>
<dbReference type="InterPro" id="IPR012302">
    <property type="entry name" value="Malic_NAD-bd"/>
</dbReference>
<feature type="binding site" evidence="6">
    <location>
        <position position="315"/>
    </location>
    <ligand>
        <name>(S)-malate</name>
        <dbReference type="ChEBI" id="CHEBI:15589"/>
    </ligand>
</feature>
<dbReference type="InterPro" id="IPR012301">
    <property type="entry name" value="Malic_N_dom"/>
</dbReference>
<dbReference type="Pfam" id="PF00390">
    <property type="entry name" value="malic"/>
    <property type="match status" value="1"/>
</dbReference>
<accession>A0A4P9C439</accession>
<evidence type="ECO:0000256" key="4">
    <source>
        <dbReference type="ARBA" id="ARBA00023002"/>
    </source>
</evidence>
<feature type="domain" description="Malic enzyme NAD-binding" evidence="8">
    <location>
        <begin position="160"/>
        <end position="383"/>
    </location>
</feature>
<evidence type="ECO:0000256" key="2">
    <source>
        <dbReference type="ARBA" id="ARBA00008785"/>
    </source>
</evidence>
<dbReference type="FunFam" id="3.40.50.10380:FF:000003">
    <property type="entry name" value="NADP-dependent malic enzyme"/>
    <property type="match status" value="1"/>
</dbReference>
<protein>
    <submittedName>
        <fullName evidence="10">NAD-dependent malic enzyme</fullName>
    </submittedName>
</protein>
<comment type="cofactor">
    <cofactor evidence="7">
        <name>Mg(2+)</name>
        <dbReference type="ChEBI" id="CHEBI:18420"/>
    </cofactor>
    <cofactor evidence="7">
        <name>Mn(2+)</name>
        <dbReference type="ChEBI" id="CHEBI:29035"/>
    </cofactor>
    <text evidence="7">Divalent metal cations. Prefers magnesium or manganese.</text>
</comment>
<dbReference type="GO" id="GO:0004470">
    <property type="term" value="F:malic enzyme activity"/>
    <property type="evidence" value="ECO:0007669"/>
    <property type="project" value="InterPro"/>
</dbReference>